<organism evidence="2 3">
    <name type="scientific">Stackebrandtia endophytica</name>
    <dbReference type="NCBI Taxonomy" id="1496996"/>
    <lineage>
        <taxon>Bacteria</taxon>
        <taxon>Bacillati</taxon>
        <taxon>Actinomycetota</taxon>
        <taxon>Actinomycetes</taxon>
        <taxon>Glycomycetales</taxon>
        <taxon>Glycomycetaceae</taxon>
        <taxon>Stackebrandtia</taxon>
    </lineage>
</organism>
<evidence type="ECO:0000256" key="1">
    <source>
        <dbReference type="SAM" id="MobiDB-lite"/>
    </source>
</evidence>
<keyword evidence="3" id="KW-1185">Reference proteome</keyword>
<comment type="caution">
    <text evidence="2">The sequence shown here is derived from an EMBL/GenBank/DDBJ whole genome shotgun (WGS) entry which is preliminary data.</text>
</comment>
<accession>A0A543ASW2</accession>
<dbReference type="Proteomes" id="UP000317043">
    <property type="component" value="Unassembled WGS sequence"/>
</dbReference>
<protein>
    <submittedName>
        <fullName evidence="2">Uncharacterized protein</fullName>
    </submittedName>
</protein>
<name>A0A543ASW2_9ACTN</name>
<evidence type="ECO:0000313" key="2">
    <source>
        <dbReference type="EMBL" id="TQL75670.1"/>
    </source>
</evidence>
<feature type="region of interest" description="Disordered" evidence="1">
    <location>
        <begin position="1"/>
        <end position="22"/>
    </location>
</feature>
<evidence type="ECO:0000313" key="3">
    <source>
        <dbReference type="Proteomes" id="UP000317043"/>
    </source>
</evidence>
<dbReference type="InParanoid" id="A0A543ASW2"/>
<sequence>MYRHDAPHGTATSSIPTSTKSKPRIMTITRQITTNGSEKMHLIHEALARARMREVWRGEHRHRRRSAREILIAARRAERDSRH</sequence>
<feature type="compositionally biased region" description="Low complexity" evidence="1">
    <location>
        <begin position="10"/>
        <end position="20"/>
    </location>
</feature>
<dbReference type="AlphaFoldDB" id="A0A543ASW2"/>
<proteinExistence type="predicted"/>
<reference evidence="2 3" key="1">
    <citation type="submission" date="2019-06" db="EMBL/GenBank/DDBJ databases">
        <title>Sequencing the genomes of 1000 actinobacteria strains.</title>
        <authorList>
            <person name="Klenk H.-P."/>
        </authorList>
    </citation>
    <scope>NUCLEOTIDE SEQUENCE [LARGE SCALE GENOMIC DNA]</scope>
    <source>
        <strain evidence="2 3">DSM 45928</strain>
    </source>
</reference>
<dbReference type="RefSeq" id="WP_381541572.1">
    <property type="nucleotide sequence ID" value="NZ_JBHTGS010000001.1"/>
</dbReference>
<dbReference type="EMBL" id="VFOW01000001">
    <property type="protein sequence ID" value="TQL75670.1"/>
    <property type="molecule type" value="Genomic_DNA"/>
</dbReference>
<gene>
    <name evidence="2" type="ORF">FB566_1181</name>
</gene>